<reference evidence="1 2" key="1">
    <citation type="submission" date="2020-04" db="EMBL/GenBank/DDBJ databases">
        <authorList>
            <person name="De Canck E."/>
        </authorList>
    </citation>
    <scope>NUCLEOTIDE SEQUENCE [LARGE SCALE GENOMIC DNA]</scope>
    <source>
        <strain evidence="1 2">LMG 26858</strain>
    </source>
</reference>
<evidence type="ECO:0008006" key="3">
    <source>
        <dbReference type="Google" id="ProtNLM"/>
    </source>
</evidence>
<dbReference type="Proteomes" id="UP000494117">
    <property type="component" value="Unassembled WGS sequence"/>
</dbReference>
<keyword evidence="2" id="KW-1185">Reference proteome</keyword>
<accession>A0A6S7DR61</accession>
<protein>
    <recommendedName>
        <fullName evidence="3">Phage head completion protein (GPL)</fullName>
    </recommendedName>
</protein>
<name>A0A6S7DR61_9BURK</name>
<dbReference type="RefSeq" id="WP_175206575.1">
    <property type="nucleotide sequence ID" value="NZ_CADILG010000009.1"/>
</dbReference>
<dbReference type="InterPro" id="IPR009225">
    <property type="entry name" value="Phage_head_completion_GpL"/>
</dbReference>
<dbReference type="AlphaFoldDB" id="A0A6S7DR61"/>
<dbReference type="EMBL" id="CADILG010000009">
    <property type="protein sequence ID" value="CAB3849992.1"/>
    <property type="molecule type" value="Genomic_DNA"/>
</dbReference>
<sequence>MSFNATHPTPATEDVISNDGFWPDISPSEARAAVRLDDGTVTPGRLRQALITAILEVGRDLTDWTDARRAEGHTKLSDVPSRAVIDGKSMLLHSYLQAVYCYAKAAIIERMPDYDLTAAGQRKQESFADAPADLRRDALWAISLIKGRPRATVELI</sequence>
<gene>
    <name evidence="1" type="ORF">LMG26858_01656</name>
</gene>
<proteinExistence type="predicted"/>
<evidence type="ECO:0000313" key="2">
    <source>
        <dbReference type="Proteomes" id="UP000494117"/>
    </source>
</evidence>
<dbReference type="Pfam" id="PF05926">
    <property type="entry name" value="Phage_GPL"/>
    <property type="match status" value="1"/>
</dbReference>
<evidence type="ECO:0000313" key="1">
    <source>
        <dbReference type="EMBL" id="CAB3849992.1"/>
    </source>
</evidence>
<organism evidence="1 2">
    <name type="scientific">Achromobacter anxifer</name>
    <dbReference type="NCBI Taxonomy" id="1287737"/>
    <lineage>
        <taxon>Bacteria</taxon>
        <taxon>Pseudomonadati</taxon>
        <taxon>Pseudomonadota</taxon>
        <taxon>Betaproteobacteria</taxon>
        <taxon>Burkholderiales</taxon>
        <taxon>Alcaligenaceae</taxon>
        <taxon>Achromobacter</taxon>
    </lineage>
</organism>